<dbReference type="SUPFAM" id="SSF56487">
    <property type="entry name" value="SRCR-like"/>
    <property type="match status" value="1"/>
</dbReference>
<reference evidence="6 7" key="1">
    <citation type="submission" date="2024-11" db="EMBL/GenBank/DDBJ databases">
        <title>Chromosome-level genome assembly of the freshwater bivalve Anodonta woodiana.</title>
        <authorList>
            <person name="Chen X."/>
        </authorList>
    </citation>
    <scope>NUCLEOTIDE SEQUENCE [LARGE SCALE GENOMIC DNA]</scope>
    <source>
        <strain evidence="6">MN2024</strain>
        <tissue evidence="6">Gills</tissue>
    </source>
</reference>
<sequence>MDDLNCMGNEADVAECNFIGWGQHNCGHAEDVMLFCINGSTATTESYWRHTSTETSTPIATTYNYWWYTTYWWYYTSKGYSLDNAITSSCTSSGWYIQVDMYRLRQMYPNARESDIYLGENSCTGYSNGYTLVFQHGIRDCLTSETITQNAIVYRNRLYYATHDPQHPFIIRAYNWTLEVECDVLRNETASSHISHNTIGPLDSGHVQGTSHYNITMRFYSDPNFQYEIPGNPLHVTVGSDVYVKAYTDAADWGIKMIVHSCYTKPDPYASDSLKYYIIRDGCEADVNTHYISQSTHETKFMFRDFEYTSNHEGLYLYCDATFCENSNYSYQCQQSCNPRGKREADSRPKLTETVQEKIIHTRK</sequence>
<organism evidence="6 7">
    <name type="scientific">Sinanodonta woodiana</name>
    <name type="common">Chinese pond mussel</name>
    <name type="synonym">Anodonta woodiana</name>
    <dbReference type="NCBI Taxonomy" id="1069815"/>
    <lineage>
        <taxon>Eukaryota</taxon>
        <taxon>Metazoa</taxon>
        <taxon>Spiralia</taxon>
        <taxon>Lophotrochozoa</taxon>
        <taxon>Mollusca</taxon>
        <taxon>Bivalvia</taxon>
        <taxon>Autobranchia</taxon>
        <taxon>Heteroconchia</taxon>
        <taxon>Palaeoheterodonta</taxon>
        <taxon>Unionida</taxon>
        <taxon>Unionoidea</taxon>
        <taxon>Unionidae</taxon>
        <taxon>Unioninae</taxon>
        <taxon>Sinanodonta</taxon>
    </lineage>
</organism>
<dbReference type="Gene3D" id="2.60.40.4100">
    <property type="entry name" value="Zona pellucida, ZP-C domain"/>
    <property type="match status" value="1"/>
</dbReference>
<dbReference type="PROSITE" id="PS51034">
    <property type="entry name" value="ZP_2"/>
    <property type="match status" value="1"/>
</dbReference>
<feature type="domain" description="SRCR" evidence="4">
    <location>
        <begin position="1"/>
        <end position="37"/>
    </location>
</feature>
<evidence type="ECO:0000259" key="5">
    <source>
        <dbReference type="PROSITE" id="PS51034"/>
    </source>
</evidence>
<keyword evidence="7" id="KW-1185">Reference proteome</keyword>
<dbReference type="InterPro" id="IPR048290">
    <property type="entry name" value="ZP_chr"/>
</dbReference>
<dbReference type="Pfam" id="PF00530">
    <property type="entry name" value="SRCR"/>
    <property type="match status" value="1"/>
</dbReference>
<dbReference type="InterPro" id="IPR055355">
    <property type="entry name" value="ZP-C"/>
</dbReference>
<evidence type="ECO:0008006" key="8">
    <source>
        <dbReference type="Google" id="ProtNLM"/>
    </source>
</evidence>
<accession>A0ABD3XGQ6</accession>
<dbReference type="Gene3D" id="3.10.250.10">
    <property type="entry name" value="SRCR-like domain"/>
    <property type="match status" value="1"/>
</dbReference>
<protein>
    <recommendedName>
        <fullName evidence="8">ZP domain-containing protein</fullName>
    </recommendedName>
</protein>
<dbReference type="AlphaFoldDB" id="A0ABD3XGQ6"/>
<comment type="caution">
    <text evidence="6">The sequence shown here is derived from an EMBL/GenBank/DDBJ whole genome shotgun (WGS) entry which is preliminary data.</text>
</comment>
<dbReference type="Proteomes" id="UP001634394">
    <property type="component" value="Unassembled WGS sequence"/>
</dbReference>
<feature type="domain" description="ZP" evidence="5">
    <location>
        <begin position="89"/>
        <end position="340"/>
    </location>
</feature>
<comment type="caution">
    <text evidence="3">Lacks conserved residue(s) required for the propagation of feature annotation.</text>
</comment>
<dbReference type="InterPro" id="IPR042235">
    <property type="entry name" value="ZP-C_dom"/>
</dbReference>
<evidence type="ECO:0000259" key="4">
    <source>
        <dbReference type="PROSITE" id="PS50287"/>
    </source>
</evidence>
<dbReference type="SMART" id="SM00241">
    <property type="entry name" value="ZP"/>
    <property type="match status" value="1"/>
</dbReference>
<feature type="disulfide bond" evidence="3">
    <location>
        <begin position="6"/>
        <end position="16"/>
    </location>
</feature>
<keyword evidence="2" id="KW-0325">Glycoprotein</keyword>
<dbReference type="EMBL" id="JBJQND010000002">
    <property type="protein sequence ID" value="KAL3884613.1"/>
    <property type="molecule type" value="Genomic_DNA"/>
</dbReference>
<dbReference type="InterPro" id="IPR001507">
    <property type="entry name" value="ZP_dom"/>
</dbReference>
<dbReference type="PANTHER" id="PTHR11576">
    <property type="entry name" value="ZONA PELLUCIDA SPERM-BINDING PROTEIN 3"/>
    <property type="match status" value="1"/>
</dbReference>
<dbReference type="PRINTS" id="PR00023">
    <property type="entry name" value="ZPELLUCIDA"/>
</dbReference>
<dbReference type="Gene3D" id="2.60.40.3210">
    <property type="entry name" value="Zona pellucida, ZP-N domain"/>
    <property type="match status" value="1"/>
</dbReference>
<evidence type="ECO:0000256" key="3">
    <source>
        <dbReference type="PROSITE-ProRule" id="PRU00196"/>
    </source>
</evidence>
<proteinExistence type="predicted"/>
<evidence type="ECO:0000313" key="7">
    <source>
        <dbReference type="Proteomes" id="UP001634394"/>
    </source>
</evidence>
<keyword evidence="1 3" id="KW-1015">Disulfide bond</keyword>
<evidence type="ECO:0000313" key="6">
    <source>
        <dbReference type="EMBL" id="KAL3884613.1"/>
    </source>
</evidence>
<dbReference type="InterPro" id="IPR036772">
    <property type="entry name" value="SRCR-like_dom_sf"/>
</dbReference>
<gene>
    <name evidence="6" type="ORF">ACJMK2_024740</name>
</gene>
<dbReference type="PROSITE" id="PS50287">
    <property type="entry name" value="SRCR_2"/>
    <property type="match status" value="1"/>
</dbReference>
<evidence type="ECO:0000256" key="1">
    <source>
        <dbReference type="ARBA" id="ARBA00023157"/>
    </source>
</evidence>
<name>A0ABD3XGQ6_SINWO</name>
<dbReference type="InterPro" id="IPR001190">
    <property type="entry name" value="SRCR"/>
</dbReference>
<dbReference type="PANTHER" id="PTHR11576:SF14">
    <property type="entry name" value="ZP DOMAIN-CONTAINING PROTEIN"/>
    <property type="match status" value="1"/>
</dbReference>
<evidence type="ECO:0000256" key="2">
    <source>
        <dbReference type="ARBA" id="ARBA00023180"/>
    </source>
</evidence>
<dbReference type="Pfam" id="PF00100">
    <property type="entry name" value="Zona_pellucida"/>
    <property type="match status" value="1"/>
</dbReference>